<dbReference type="InterPro" id="IPR051611">
    <property type="entry name" value="ECF_transporter_component"/>
</dbReference>
<dbReference type="CDD" id="cd16914">
    <property type="entry name" value="EcfT"/>
    <property type="match status" value="1"/>
</dbReference>
<feature type="transmembrane region" description="Helical" evidence="6">
    <location>
        <begin position="17"/>
        <end position="44"/>
    </location>
</feature>
<keyword evidence="3 6" id="KW-0812">Transmembrane</keyword>
<gene>
    <name evidence="7" type="ORF">L0P79_00895</name>
</gene>
<evidence type="ECO:0000256" key="5">
    <source>
        <dbReference type="ARBA" id="ARBA00023136"/>
    </source>
</evidence>
<evidence type="ECO:0000256" key="4">
    <source>
        <dbReference type="ARBA" id="ARBA00022989"/>
    </source>
</evidence>
<accession>A0ABS9M4C2</accession>
<evidence type="ECO:0000256" key="2">
    <source>
        <dbReference type="ARBA" id="ARBA00022475"/>
    </source>
</evidence>
<evidence type="ECO:0000256" key="1">
    <source>
        <dbReference type="ARBA" id="ARBA00004141"/>
    </source>
</evidence>
<dbReference type="PANTHER" id="PTHR34857">
    <property type="entry name" value="SLL0384 PROTEIN"/>
    <property type="match status" value="1"/>
</dbReference>
<organism evidence="7 8">
    <name type="scientific">Intestinimonas massiliensis</name>
    <name type="common">ex Afouda et al. 2020</name>
    <dbReference type="NCBI Taxonomy" id="1673721"/>
    <lineage>
        <taxon>Bacteria</taxon>
        <taxon>Bacillati</taxon>
        <taxon>Bacillota</taxon>
        <taxon>Clostridia</taxon>
        <taxon>Eubacteriales</taxon>
        <taxon>Intestinimonas</taxon>
    </lineage>
</organism>
<keyword evidence="2" id="KW-1003">Cell membrane</keyword>
<dbReference type="PANTHER" id="PTHR34857:SF2">
    <property type="entry name" value="SLL0384 PROTEIN"/>
    <property type="match status" value="1"/>
</dbReference>
<evidence type="ECO:0000256" key="3">
    <source>
        <dbReference type="ARBA" id="ARBA00022692"/>
    </source>
</evidence>
<keyword evidence="4 6" id="KW-1133">Transmembrane helix</keyword>
<sequence length="230" mass="25385">MRTRAARGSFLDPRTKILIWLLANVVVFTWAPAVFRIAVMLAYFGLFLLERKGKMLVGLLLVYLVIVAVQFWLLPLLPGSLATVFATVTYFILVFPCIAGGAYIIATTSVSQFMAALERLGAPRSFSITLAVTLRFLPALRQDFRHIRDAMALRQIHGLEEKLECVYVPMLMGAAQTAEELSESATARGIEHPGKMSSWRPIGFHIQDVTVVLLFLALCLGGICCKGVLP</sequence>
<keyword evidence="5 6" id="KW-0472">Membrane</keyword>
<dbReference type="Proteomes" id="UP001200313">
    <property type="component" value="Unassembled WGS sequence"/>
</dbReference>
<dbReference type="InterPro" id="IPR003339">
    <property type="entry name" value="ABC/ECF_trnsptr_transmembrane"/>
</dbReference>
<feature type="transmembrane region" description="Helical" evidence="6">
    <location>
        <begin position="80"/>
        <end position="105"/>
    </location>
</feature>
<feature type="transmembrane region" description="Helical" evidence="6">
    <location>
        <begin position="56"/>
        <end position="74"/>
    </location>
</feature>
<feature type="transmembrane region" description="Helical" evidence="6">
    <location>
        <begin position="209"/>
        <end position="229"/>
    </location>
</feature>
<dbReference type="RefSeq" id="WP_238072748.1">
    <property type="nucleotide sequence ID" value="NZ_JAKNJB010000001.1"/>
</dbReference>
<dbReference type="Pfam" id="PF02361">
    <property type="entry name" value="CbiQ"/>
    <property type="match status" value="1"/>
</dbReference>
<evidence type="ECO:0000313" key="8">
    <source>
        <dbReference type="Proteomes" id="UP001200313"/>
    </source>
</evidence>
<keyword evidence="8" id="KW-1185">Reference proteome</keyword>
<reference evidence="7 8" key="1">
    <citation type="submission" date="2022-01" db="EMBL/GenBank/DDBJ databases">
        <title>Collection of gut derived symbiotic bacterial strains cultured from healthy donors.</title>
        <authorList>
            <person name="Lin H."/>
            <person name="Kohout C."/>
            <person name="Waligurski E."/>
            <person name="Pamer E.G."/>
        </authorList>
    </citation>
    <scope>NUCLEOTIDE SEQUENCE [LARGE SCALE GENOMIC DNA]</scope>
    <source>
        <strain evidence="7 8">DFI.3.7</strain>
    </source>
</reference>
<evidence type="ECO:0000256" key="6">
    <source>
        <dbReference type="SAM" id="Phobius"/>
    </source>
</evidence>
<dbReference type="EMBL" id="JAKNJB010000001">
    <property type="protein sequence ID" value="MCG4525634.1"/>
    <property type="molecule type" value="Genomic_DNA"/>
</dbReference>
<protein>
    <submittedName>
        <fullName evidence="7">Energy-coupling factor transporter transmembrane protein EcfT</fullName>
    </submittedName>
</protein>
<evidence type="ECO:0000313" key="7">
    <source>
        <dbReference type="EMBL" id="MCG4525634.1"/>
    </source>
</evidence>
<comment type="subcellular location">
    <subcellularLocation>
        <location evidence="1">Membrane</location>
        <topology evidence="1">Multi-pass membrane protein</topology>
    </subcellularLocation>
</comment>
<name>A0ABS9M4C2_9FIRM</name>
<comment type="caution">
    <text evidence="7">The sequence shown here is derived from an EMBL/GenBank/DDBJ whole genome shotgun (WGS) entry which is preliminary data.</text>
</comment>
<proteinExistence type="predicted"/>